<accession>A0A481YXH6</accession>
<reference evidence="1" key="1">
    <citation type="journal article" date="2019" name="MBio">
        <title>Virus Genomes from Deep Sea Sediments Expand the Ocean Megavirome and Support Independent Origins of Viral Gigantism.</title>
        <authorList>
            <person name="Backstrom D."/>
            <person name="Yutin N."/>
            <person name="Jorgensen S.L."/>
            <person name="Dharamshi J."/>
            <person name="Homa F."/>
            <person name="Zaremba-Niedwiedzka K."/>
            <person name="Spang A."/>
            <person name="Wolf Y.I."/>
            <person name="Koonin E.V."/>
            <person name="Ettema T.J."/>
        </authorList>
    </citation>
    <scope>NUCLEOTIDE SEQUENCE</scope>
</reference>
<protein>
    <submittedName>
        <fullName evidence="1">Uncharacterized protein</fullName>
    </submittedName>
</protein>
<name>A0A481YXH6_9VIRU</name>
<evidence type="ECO:0000313" key="1">
    <source>
        <dbReference type="EMBL" id="QBK87196.1"/>
    </source>
</evidence>
<sequence length="65" mass="7397">MRKVNVYMASTMVIVKNAIVANFANTIGEEQRVRNVKAEVFVSMPKEEITAKYVVLDLFAYMVPK</sequence>
<gene>
    <name evidence="1" type="ORF">LCMAC201_00980</name>
</gene>
<organism evidence="1">
    <name type="scientific">Marseillevirus LCMAC201</name>
    <dbReference type="NCBI Taxonomy" id="2506605"/>
    <lineage>
        <taxon>Viruses</taxon>
        <taxon>Varidnaviria</taxon>
        <taxon>Bamfordvirae</taxon>
        <taxon>Nucleocytoviricota</taxon>
        <taxon>Megaviricetes</taxon>
        <taxon>Pimascovirales</taxon>
        <taxon>Pimascovirales incertae sedis</taxon>
        <taxon>Marseilleviridae</taxon>
    </lineage>
</organism>
<proteinExistence type="predicted"/>
<dbReference type="EMBL" id="MK500345">
    <property type="protein sequence ID" value="QBK87196.1"/>
    <property type="molecule type" value="Genomic_DNA"/>
</dbReference>